<dbReference type="HOGENOM" id="CLU_1755232_0_0_4"/>
<dbReference type="AlphaFoldDB" id="C3X3J3"/>
<evidence type="ECO:0000313" key="4">
    <source>
        <dbReference type="Proteomes" id="UP000003973"/>
    </source>
</evidence>
<protein>
    <submittedName>
        <fullName evidence="3">Uncharacterized protein</fullName>
    </submittedName>
</protein>
<organism evidence="3 4">
    <name type="scientific">Oxalobacter paraformigenes</name>
    <dbReference type="NCBI Taxonomy" id="556268"/>
    <lineage>
        <taxon>Bacteria</taxon>
        <taxon>Pseudomonadati</taxon>
        <taxon>Pseudomonadota</taxon>
        <taxon>Betaproteobacteria</taxon>
        <taxon>Burkholderiales</taxon>
        <taxon>Oxalobacteraceae</taxon>
        <taxon>Oxalobacter</taxon>
    </lineage>
</organism>
<proteinExistence type="predicted"/>
<comment type="caution">
    <text evidence="3">The sequence shown here is derived from an EMBL/GenBank/DDBJ whole genome shotgun (WGS) entry which is preliminary data.</text>
</comment>
<dbReference type="Proteomes" id="UP000003973">
    <property type="component" value="Unassembled WGS sequence"/>
</dbReference>
<sequence length="148" mass="16346">MSMPFRKVRMVLSLLFVAACAWGQATDARNFTFTSQTVVKTNLPKLAPCLFELQGILRERFGQSAIIGGMRASGPSVIELWTDAELEGKAHYILRISARRLSIKGATQEAIQCGLKALDKILREETNHTANRQIAPRRIESVSGSDCP</sequence>
<feature type="chain" id="PRO_5002934076" evidence="2">
    <location>
        <begin position="24"/>
        <end position="148"/>
    </location>
</feature>
<dbReference type="Gene3D" id="3.30.379.10">
    <property type="entry name" value="Chitobiase/beta-hexosaminidase domain 2-like"/>
    <property type="match status" value="1"/>
</dbReference>
<evidence type="ECO:0000313" key="3">
    <source>
        <dbReference type="EMBL" id="EEO27779.1"/>
    </source>
</evidence>
<gene>
    <name evidence="3" type="ORF">OFAG_00932</name>
</gene>
<keyword evidence="1" id="KW-0378">Hydrolase</keyword>
<dbReference type="GO" id="GO:0005975">
    <property type="term" value="P:carbohydrate metabolic process"/>
    <property type="evidence" value="ECO:0007669"/>
    <property type="project" value="UniProtKB-ARBA"/>
</dbReference>
<dbReference type="GO" id="GO:0016787">
    <property type="term" value="F:hydrolase activity"/>
    <property type="evidence" value="ECO:0007669"/>
    <property type="project" value="UniProtKB-KW"/>
</dbReference>
<feature type="signal peptide" evidence="2">
    <location>
        <begin position="1"/>
        <end position="23"/>
    </location>
</feature>
<reference evidence="3" key="1">
    <citation type="submission" date="2011-10" db="EMBL/GenBank/DDBJ databases">
        <title>The Genome Sequence of Oxalobacter formigenes HOxBLS.</title>
        <authorList>
            <consortium name="The Broad Institute Genome Sequencing Platform"/>
            <person name="Earl A."/>
            <person name="Ward D."/>
            <person name="Feldgarden M."/>
            <person name="Gevers D."/>
            <person name="Allison M.J."/>
            <person name="Humphrey S."/>
            <person name="Young S.K."/>
            <person name="Zeng Q."/>
            <person name="Gargeya S."/>
            <person name="Fitzgerald M."/>
            <person name="Haas B."/>
            <person name="Abouelleil A."/>
            <person name="Alvarado L."/>
            <person name="Arachchi H.M."/>
            <person name="Berlin A."/>
            <person name="Brown A."/>
            <person name="Chapman S.B."/>
            <person name="Chen Z."/>
            <person name="Dunbar C."/>
            <person name="Freedman E."/>
            <person name="Gearin G."/>
            <person name="Goldberg J."/>
            <person name="Griggs A."/>
            <person name="Gujja S."/>
            <person name="Heiman D."/>
            <person name="Howarth C."/>
            <person name="Larson L."/>
            <person name="Lui A."/>
            <person name="MacDonald P.J.P."/>
            <person name="Montmayeur A."/>
            <person name="Murphy C."/>
            <person name="Neiman D."/>
            <person name="Pearson M."/>
            <person name="Priest M."/>
            <person name="Roberts A."/>
            <person name="Saif S."/>
            <person name="Shea T."/>
            <person name="Shenoy N."/>
            <person name="Sisk P."/>
            <person name="Stolte C."/>
            <person name="Sykes S."/>
            <person name="Wortman J."/>
            <person name="Nusbaum C."/>
            <person name="Birren B."/>
        </authorList>
    </citation>
    <scope>NUCLEOTIDE SEQUENCE [LARGE SCALE GENOMIC DNA]</scope>
    <source>
        <strain evidence="3">HOxBLS</strain>
    </source>
</reference>
<name>C3X3J3_9BURK</name>
<keyword evidence="4" id="KW-1185">Reference proteome</keyword>
<keyword evidence="2" id="KW-0732">Signal</keyword>
<accession>C3X3J3</accession>
<dbReference type="InterPro" id="IPR029018">
    <property type="entry name" value="Hex-like_dom2"/>
</dbReference>
<evidence type="ECO:0000256" key="2">
    <source>
        <dbReference type="SAM" id="SignalP"/>
    </source>
</evidence>
<evidence type="ECO:0000256" key="1">
    <source>
        <dbReference type="ARBA" id="ARBA00022801"/>
    </source>
</evidence>
<dbReference type="RefSeq" id="WP_005877004.1">
    <property type="nucleotide sequence ID" value="NZ_CABMNL010000001.1"/>
</dbReference>
<dbReference type="EMBL" id="ACDP02000021">
    <property type="protein sequence ID" value="EEO27779.1"/>
    <property type="molecule type" value="Genomic_DNA"/>
</dbReference>
<dbReference type="PROSITE" id="PS51257">
    <property type="entry name" value="PROKAR_LIPOPROTEIN"/>
    <property type="match status" value="1"/>
</dbReference>